<dbReference type="ExpressionAtlas" id="A0A5S9WJN9">
    <property type="expression patterns" value="differential"/>
</dbReference>
<evidence type="ECO:0000313" key="1">
    <source>
        <dbReference type="EMBL" id="CAA0269793.1"/>
    </source>
</evidence>
<evidence type="ECO:0000313" key="2">
    <source>
        <dbReference type="Proteomes" id="UP000434276"/>
    </source>
</evidence>
<proteinExistence type="predicted"/>
<dbReference type="EMBL" id="CACSHJ010000087">
    <property type="protein sequence ID" value="CAA0269793.1"/>
    <property type="molecule type" value="Genomic_DNA"/>
</dbReference>
<name>A0A5S9WJN9_ARATH</name>
<accession>A0A5S9WJN9</accession>
<protein>
    <submittedName>
        <fullName evidence="1">Uncharacterized protein</fullName>
    </submittedName>
</protein>
<dbReference type="AlphaFoldDB" id="A0A5S9WJN9"/>
<reference evidence="1 2" key="1">
    <citation type="submission" date="2019-12" db="EMBL/GenBank/DDBJ databases">
        <authorList>
            <person name="Jiao W.-B."/>
            <person name="Schneeberger K."/>
        </authorList>
    </citation>
    <scope>NUCLEOTIDE SEQUENCE [LARGE SCALE GENOMIC DNA]</scope>
    <source>
        <strain evidence="2">cv. C24</strain>
    </source>
</reference>
<dbReference type="Proteomes" id="UP000434276">
    <property type="component" value="Unassembled WGS sequence"/>
</dbReference>
<dbReference type="OrthoDB" id="10288383at2759"/>
<organism evidence="1 2">
    <name type="scientific">Arabidopsis thaliana</name>
    <name type="common">Mouse-ear cress</name>
    <dbReference type="NCBI Taxonomy" id="3702"/>
    <lineage>
        <taxon>Eukaryota</taxon>
        <taxon>Viridiplantae</taxon>
        <taxon>Streptophyta</taxon>
        <taxon>Embryophyta</taxon>
        <taxon>Tracheophyta</taxon>
        <taxon>Spermatophyta</taxon>
        <taxon>Magnoliopsida</taxon>
        <taxon>eudicotyledons</taxon>
        <taxon>Gunneridae</taxon>
        <taxon>Pentapetalae</taxon>
        <taxon>rosids</taxon>
        <taxon>malvids</taxon>
        <taxon>Brassicales</taxon>
        <taxon>Brassicaceae</taxon>
        <taxon>Camelineae</taxon>
        <taxon>Arabidopsis</taxon>
    </lineage>
</organism>
<gene>
    <name evidence="1" type="ORF">C24_LOCUS3518</name>
</gene>
<sequence length="155" mass="17598">MRKRVELGHLWDWNHLMNYHTISLGRWESVLVQNKFTRSLLDPLPYCPRGEPEEQLLDQLFIASEGKQQSSYSTREPEEAAIYSTSLLDPGSHRGGSRFYSIKAALEEATDRSTCPSYSILYLTPLLDQGRPTLQDLLIIQSVFGSSSFPTQSDS</sequence>